<comment type="catalytic activity">
    <reaction evidence="6">
        <text>[(1-&gt;4)-alpha-D-glucosyl](n) + UDP-alpha-D-glucose = [(1-&gt;4)-alpha-D-glucosyl](n+1) + UDP + H(+)</text>
        <dbReference type="Rhea" id="RHEA:18549"/>
        <dbReference type="Rhea" id="RHEA-COMP:9584"/>
        <dbReference type="Rhea" id="RHEA-COMP:9587"/>
        <dbReference type="ChEBI" id="CHEBI:15378"/>
        <dbReference type="ChEBI" id="CHEBI:15444"/>
        <dbReference type="ChEBI" id="CHEBI:58223"/>
        <dbReference type="ChEBI" id="CHEBI:58885"/>
        <dbReference type="EC" id="2.4.1.11"/>
    </reaction>
    <physiologicalReaction direction="left-to-right" evidence="6">
        <dbReference type="Rhea" id="RHEA:18550"/>
    </physiologicalReaction>
</comment>
<dbReference type="GO" id="GO:0005978">
    <property type="term" value="P:glycogen biosynthetic process"/>
    <property type="evidence" value="ECO:0007669"/>
    <property type="project" value="UniProtKB-UniPathway"/>
</dbReference>
<keyword evidence="4 7" id="KW-0808">Transferase</keyword>
<dbReference type="GO" id="GO:0004373">
    <property type="term" value="F:alpha-1,4-glucan glucosyltransferase (UDP-glucose donor) activity"/>
    <property type="evidence" value="ECO:0007669"/>
    <property type="project" value="UniProtKB-EC"/>
</dbReference>
<dbReference type="PANTHER" id="PTHR10176:SF3">
    <property type="entry name" value="GLYCOGEN [STARCH] SYNTHASE"/>
    <property type="match status" value="1"/>
</dbReference>
<dbReference type="PANTHER" id="PTHR10176">
    <property type="entry name" value="GLYCOGEN SYNTHASE"/>
    <property type="match status" value="1"/>
</dbReference>
<dbReference type="Gene3D" id="3.40.50.2000">
    <property type="entry name" value="Glycogen Phosphorylase B"/>
    <property type="match status" value="2"/>
</dbReference>
<evidence type="ECO:0000256" key="6">
    <source>
        <dbReference type="ARBA" id="ARBA00047345"/>
    </source>
</evidence>
<keyword evidence="3 7" id="KW-0328">Glycosyltransferase</keyword>
<dbReference type="AlphaFoldDB" id="A0A7R9L0Z4"/>
<dbReference type="Proteomes" id="UP000759131">
    <property type="component" value="Unassembled WGS sequence"/>
</dbReference>
<evidence type="ECO:0000256" key="3">
    <source>
        <dbReference type="ARBA" id="ARBA00022676"/>
    </source>
</evidence>
<dbReference type="EMBL" id="OC866589">
    <property type="protein sequence ID" value="CAD7633036.1"/>
    <property type="molecule type" value="Genomic_DNA"/>
</dbReference>
<accession>A0A7R9L0Z4</accession>
<protein>
    <recommendedName>
        <fullName evidence="7">Glycogen [starch] synthase</fullName>
        <ecNumber evidence="7">2.4.1.11</ecNumber>
    </recommendedName>
</protein>
<sequence length="556" mass="63716">MTSRMRRRLYQLDTMPSTGGQGYLDHGESAAIENKWVFEVAWEVVNKVGGIYTVIRTKAQVTSEELGDQYVLVGPYNEQYARTEVEIEEPTHHAFKGAIDTLKSFGIRVIYGHWLIEGYPTVLLFDIGSAAWKLDEWKHDFWNVTNIGKKIVPQKTNLIVTLTPPPRIGVPHLDKECNDCLIFGYAFTWFLEEFYRRIEEERGRPLIVAQFHEWMAGIGLILCRTRHLDVATVFTTHATLLGRHLCAGAVDFYNNLDKFELDREAGNRQIYHRYCMERAAANSAHVFTTVSDITGLEAEHLLKRKPDIITPNGLNVKKFAALHEFQNLHANSKEKIHQFIRGHFYGHYDFDLEKTLYFFIAGRYEFSNKGADVFIESLARLNHYLKSTGSDVTVVAFLIFPGKTNNFNVDSLRGQAIAKQLRDTIDDVQNNIGKRLFEQCLGGKLPDSESLLQPDDIVKLKRCIYSAQRTSLPPIITHNMTDDASDQILTGIRRCRLFNNREDRVKVIFHPEFLSSTSPLFPIDYEDFVRGCHLGIFPSYYEPWGYTPAECTVLGI</sequence>
<dbReference type="InterPro" id="IPR008631">
    <property type="entry name" value="Glycogen_synth"/>
</dbReference>
<feature type="non-terminal residue" evidence="8">
    <location>
        <position position="556"/>
    </location>
</feature>
<dbReference type="GO" id="GO:0005737">
    <property type="term" value="C:cytoplasm"/>
    <property type="evidence" value="ECO:0007669"/>
    <property type="project" value="TreeGrafter"/>
</dbReference>
<evidence type="ECO:0000313" key="9">
    <source>
        <dbReference type="Proteomes" id="UP000759131"/>
    </source>
</evidence>
<dbReference type="OrthoDB" id="6335297at2759"/>
<evidence type="ECO:0000256" key="7">
    <source>
        <dbReference type="RuleBase" id="RU363104"/>
    </source>
</evidence>
<gene>
    <name evidence="8" type="ORF">OSB1V03_LOCUS13435</name>
</gene>
<evidence type="ECO:0000256" key="2">
    <source>
        <dbReference type="ARBA" id="ARBA00010686"/>
    </source>
</evidence>
<keyword evidence="9" id="KW-1185">Reference proteome</keyword>
<comment type="similarity">
    <text evidence="2 7">Belongs to the glycosyltransferase 3 family.</text>
</comment>
<comment type="pathway">
    <text evidence="1 7">Glycan biosynthesis; glycogen biosynthesis.</text>
</comment>
<keyword evidence="5 7" id="KW-0320">Glycogen biosynthesis</keyword>
<reference evidence="8" key="1">
    <citation type="submission" date="2020-11" db="EMBL/GenBank/DDBJ databases">
        <authorList>
            <person name="Tran Van P."/>
        </authorList>
    </citation>
    <scope>NUCLEOTIDE SEQUENCE</scope>
</reference>
<dbReference type="EMBL" id="CAJPIZ010012014">
    <property type="protein sequence ID" value="CAG2113466.1"/>
    <property type="molecule type" value="Genomic_DNA"/>
</dbReference>
<dbReference type="UniPathway" id="UPA00164"/>
<evidence type="ECO:0000256" key="4">
    <source>
        <dbReference type="ARBA" id="ARBA00022679"/>
    </source>
</evidence>
<dbReference type="Pfam" id="PF05693">
    <property type="entry name" value="Glycogen_syn"/>
    <property type="match status" value="2"/>
</dbReference>
<name>A0A7R9L0Z4_9ACAR</name>
<evidence type="ECO:0000313" key="8">
    <source>
        <dbReference type="EMBL" id="CAD7633036.1"/>
    </source>
</evidence>
<dbReference type="EC" id="2.4.1.11" evidence="7"/>
<dbReference type="SUPFAM" id="SSF53756">
    <property type="entry name" value="UDP-Glycosyltransferase/glycogen phosphorylase"/>
    <property type="match status" value="1"/>
</dbReference>
<evidence type="ECO:0000256" key="1">
    <source>
        <dbReference type="ARBA" id="ARBA00004964"/>
    </source>
</evidence>
<comment type="function">
    <text evidence="7">Transfers the glycosyl residue from UDP-Glc to the non-reducing end of alpha-1,4-glucan.</text>
</comment>
<proteinExistence type="inferred from homology"/>
<organism evidence="8">
    <name type="scientific">Medioppia subpectinata</name>
    <dbReference type="NCBI Taxonomy" id="1979941"/>
    <lineage>
        <taxon>Eukaryota</taxon>
        <taxon>Metazoa</taxon>
        <taxon>Ecdysozoa</taxon>
        <taxon>Arthropoda</taxon>
        <taxon>Chelicerata</taxon>
        <taxon>Arachnida</taxon>
        <taxon>Acari</taxon>
        <taxon>Acariformes</taxon>
        <taxon>Sarcoptiformes</taxon>
        <taxon>Oribatida</taxon>
        <taxon>Brachypylina</taxon>
        <taxon>Oppioidea</taxon>
        <taxon>Oppiidae</taxon>
        <taxon>Medioppia</taxon>
    </lineage>
</organism>
<evidence type="ECO:0000256" key="5">
    <source>
        <dbReference type="ARBA" id="ARBA00023056"/>
    </source>
</evidence>